<dbReference type="Pfam" id="PF07928">
    <property type="entry name" value="Vps54"/>
    <property type="match status" value="1"/>
</dbReference>
<evidence type="ECO:0000256" key="9">
    <source>
        <dbReference type="SAM" id="MobiDB-lite"/>
    </source>
</evidence>
<dbReference type="Pfam" id="PF10475">
    <property type="entry name" value="Vps54_N"/>
    <property type="match status" value="1"/>
</dbReference>
<dbReference type="PANTHER" id="PTHR12965">
    <property type="entry name" value="VACUOLAR PROTEIN SORTING 54"/>
    <property type="match status" value="1"/>
</dbReference>
<dbReference type="Proteomes" id="UP000075903">
    <property type="component" value="Unassembled WGS sequence"/>
</dbReference>
<feature type="compositionally biased region" description="Acidic residues" evidence="9">
    <location>
        <begin position="1272"/>
        <end position="1281"/>
    </location>
</feature>
<evidence type="ECO:0000313" key="12">
    <source>
        <dbReference type="EnsemblMetazoa" id="AMEM018147-PA"/>
    </source>
</evidence>
<evidence type="ECO:0000256" key="7">
    <source>
        <dbReference type="ARBA" id="ARBA00023034"/>
    </source>
</evidence>
<keyword evidence="13" id="KW-1185">Reference proteome</keyword>
<feature type="compositionally biased region" description="Low complexity" evidence="9">
    <location>
        <begin position="1130"/>
        <end position="1139"/>
    </location>
</feature>
<dbReference type="GO" id="GO:0005829">
    <property type="term" value="C:cytosol"/>
    <property type="evidence" value="ECO:0007669"/>
    <property type="project" value="GOC"/>
</dbReference>
<proteinExistence type="inferred from homology"/>
<dbReference type="EnsemblMetazoa" id="AMEM018147-RA">
    <property type="protein sequence ID" value="AMEM018147-PA"/>
    <property type="gene ID" value="AMEM018147"/>
</dbReference>
<feature type="compositionally biased region" description="Acidic residues" evidence="9">
    <location>
        <begin position="1353"/>
        <end position="1364"/>
    </location>
</feature>
<dbReference type="GO" id="GO:0015031">
    <property type="term" value="P:protein transport"/>
    <property type="evidence" value="ECO:0007669"/>
    <property type="project" value="UniProtKB-KW"/>
</dbReference>
<dbReference type="InterPro" id="IPR019515">
    <property type="entry name" value="VPS54_N"/>
</dbReference>
<sequence length="1484" mass="163760">MAKSTSGSFDLKEPPPWQSCQYCLSPVSARSAEQTSSQDQQQSQQQQQFLFKNTSEFVRHLRQQHCTVEGGSYVCRYGYNGVCASLPLDGVSDRDYDTHVTRCHVQAQQKEPHVKWSVFSAAQNLPAVLNDPSRGKQTNFFTKKWGDGFVEGASIGPSPRLADIRWDQFDAYLKRIGKRYRVHTRIANVPTANATSQQALVSDRLPNGATASLSDIPEVFLKQHLELHRPATFAAAFAGIGTEGGEQTRQSSRQLQERLSHYLDIVEVLIAKQVADKSSAFFHAMTSQDAIMEQMTQALANVQRLRAKIAQIDDMIVRESLQVVRAERIRSNNNLVLEKLKLMSTVHQTQPMIQLLLSTQDYVAALDLISTTQEILGQELTGVHCFRHLPSQLCEMELLIDKMLKTDFERYSTADLNRPFREAATREERVLEEDKLICIISGLLRKRSLDFIDTYRDEAITTVRAIVKQLVIEVIASGDAEVCLTGAGEEAQSLSLSEWIVLLEGATGTLLKLLRRIRAVHDVMQQTADASAGRLTDDVSFIDTEAFLSAADYAVVQGKLANLLQSVCNYCHERCANLVSNQSLERSSVSAEQIAQLAQIVERFADGCQAACGVQSAPLKLALCAQGNRFAQKFHTERKSKLALLLDSERWKQAEVPAEFQTMIDCIARGEFQWSKPALNGHQQTNGGGVAPPPPQSVLKVEGEPFALVGAALLLVQIVSEYCRCASQLPVIAPQLGRNVVDLLRMFNSRCCQLVLGAGALHVAGLKTITSSNLALVSRALELVLWLLPHVKRHFRALEGASAAPAGVNHTTSGSAAGPLTNGGTHQPTQQPPPPPPPTSASSSSSTTTYSSIAGYDSVEKDFVSHIKEIENKVLSIVCDVVTGQLNNWDARPPVPSQPFRNISRQFVKLHEAIAPILPEKQVHTIYRTVQRNFKDKLREQLLRNNITNNGGPQHGVVVSELTFYMETLRTLRAMPVAELHDDTMDDIWLKLCKLSLAMDDELLKTCQREIGHIVFDANEKISTRRISNTWSLDSKQSLEVLQKWVEGQKEPNKLSKEYVVRGVDKNGNVFITLANEEKLEKISKAYPKCSKMLYSVEVASDVRPLNVSNDNEFSVIRLRLESQKRQIEQASSSTAPQTTPKPAPAPVKQEQKPSKPSMFAAASKQQPPVKEEKQSPPAKAQVKQEPKTAASPPKASPKTQSPKKQDAKKAVTGKGSISSFFSAKPAGTASKPAPTSVPVKQEPQSPAPEPAKKEQKAEKPVEKSRKRTITDDEEEEEEDVIPSTPQEGKKQRGDKSKKRNTGKPLLQRKKNPSNPSKKSRLLQICDSSSDEDADGREAGAAVEQRSERLVQFDEETPMETEVEEKEKEQGRKPSLSPEKPVENDSNSVNRNRGKVKKLVTKTYTDEEGYLITVKDYEMVSEDDESTANGTEKEMAAPAAGAAAPTKPKASLASQGKSSSAEKKATPPTPKTKQGSIMSFFAKK</sequence>
<dbReference type="GO" id="GO:0006896">
    <property type="term" value="P:Golgi to vacuole transport"/>
    <property type="evidence" value="ECO:0007669"/>
    <property type="project" value="TreeGrafter"/>
</dbReference>
<dbReference type="VEuPathDB" id="VectorBase:AMEM21_014566"/>
<dbReference type="Gene3D" id="3.90.1030.20">
    <property type="entry name" value="DNA polymerase delta, p66 (Cdc27) subunit, wHTH domain"/>
    <property type="match status" value="1"/>
</dbReference>
<feature type="compositionally biased region" description="Low complexity" evidence="9">
    <location>
        <begin position="1436"/>
        <end position="1450"/>
    </location>
</feature>
<dbReference type="Gene3D" id="6.10.250.860">
    <property type="match status" value="1"/>
</dbReference>
<dbReference type="GO" id="GO:0043625">
    <property type="term" value="C:delta DNA polymerase complex"/>
    <property type="evidence" value="ECO:0007669"/>
    <property type="project" value="InterPro"/>
</dbReference>
<keyword evidence="4" id="KW-0813">Transport</keyword>
<feature type="region of interest" description="Disordered" evidence="9">
    <location>
        <begin position="1127"/>
        <end position="1400"/>
    </location>
</feature>
<keyword evidence="5" id="KW-0597">Phosphoprotein</keyword>
<feature type="compositionally biased region" description="Low complexity" evidence="9">
    <location>
        <begin position="840"/>
        <end position="849"/>
    </location>
</feature>
<evidence type="ECO:0000259" key="11">
    <source>
        <dbReference type="Pfam" id="PF10475"/>
    </source>
</evidence>
<evidence type="ECO:0000256" key="3">
    <source>
        <dbReference type="ARBA" id="ARBA00017665"/>
    </source>
</evidence>
<evidence type="ECO:0000256" key="4">
    <source>
        <dbReference type="ARBA" id="ARBA00022448"/>
    </source>
</evidence>
<dbReference type="InterPro" id="IPR039745">
    <property type="entry name" value="Vps54"/>
</dbReference>
<evidence type="ECO:0000259" key="10">
    <source>
        <dbReference type="Pfam" id="PF07928"/>
    </source>
</evidence>
<protein>
    <recommendedName>
        <fullName evidence="3">Vacuolar protein sorting-associated protein 54</fullName>
    </recommendedName>
</protein>
<comment type="subcellular location">
    <subcellularLocation>
        <location evidence="1">Golgi apparatus</location>
        <location evidence="1">trans-Golgi network</location>
    </subcellularLocation>
</comment>
<accession>A0A182VNV1</accession>
<keyword evidence="8" id="KW-0175">Coiled coil</keyword>
<dbReference type="STRING" id="30066.A0A182VNV1"/>
<feature type="region of interest" description="Disordered" evidence="9">
    <location>
        <begin position="805"/>
        <end position="849"/>
    </location>
</feature>
<name>A0A182VNV1_ANOME</name>
<dbReference type="InterPro" id="IPR041913">
    <property type="entry name" value="POLD3_sf"/>
</dbReference>
<feature type="compositionally biased region" description="Pro residues" evidence="9">
    <location>
        <begin position="830"/>
        <end position="839"/>
    </location>
</feature>
<dbReference type="GO" id="GO:0042147">
    <property type="term" value="P:retrograde transport, endosome to Golgi"/>
    <property type="evidence" value="ECO:0007669"/>
    <property type="project" value="InterPro"/>
</dbReference>
<evidence type="ECO:0000313" key="13">
    <source>
        <dbReference type="Proteomes" id="UP000075903"/>
    </source>
</evidence>
<dbReference type="VEuPathDB" id="VectorBase:AMEM018147"/>
<feature type="compositionally biased region" description="Basic and acidic residues" evidence="9">
    <location>
        <begin position="1251"/>
        <end position="1264"/>
    </location>
</feature>
<dbReference type="PANTHER" id="PTHR12965:SF0">
    <property type="entry name" value="VACUOLAR PROTEIN SORTING-ASSOCIATED PROTEIN 54"/>
    <property type="match status" value="1"/>
</dbReference>
<evidence type="ECO:0000256" key="8">
    <source>
        <dbReference type="ARBA" id="ARBA00023054"/>
    </source>
</evidence>
<keyword evidence="7" id="KW-0333">Golgi apparatus</keyword>
<dbReference type="VEuPathDB" id="VectorBase:AMEM21_012885"/>
<evidence type="ECO:0000256" key="5">
    <source>
        <dbReference type="ARBA" id="ARBA00022553"/>
    </source>
</evidence>
<dbReference type="GO" id="GO:0019905">
    <property type="term" value="F:syntaxin binding"/>
    <property type="evidence" value="ECO:0007669"/>
    <property type="project" value="TreeGrafter"/>
</dbReference>
<feature type="compositionally biased region" description="Basic residues" evidence="9">
    <location>
        <begin position="1296"/>
        <end position="1312"/>
    </location>
</feature>
<evidence type="ECO:0000256" key="2">
    <source>
        <dbReference type="ARBA" id="ARBA00009150"/>
    </source>
</evidence>
<evidence type="ECO:0000256" key="6">
    <source>
        <dbReference type="ARBA" id="ARBA00022927"/>
    </source>
</evidence>
<dbReference type="FunFam" id="1.20.1280.130:FF:000001">
    <property type="entry name" value="Vacuolar protein sorting-associated protein 54"/>
    <property type="match status" value="1"/>
</dbReference>
<comment type="similarity">
    <text evidence="2">Belongs to the VPS54 family.</text>
</comment>
<dbReference type="Gene3D" id="1.20.1280.130">
    <property type="match status" value="1"/>
</dbReference>
<feature type="compositionally biased region" description="Low complexity" evidence="9">
    <location>
        <begin position="1188"/>
        <end position="1203"/>
    </location>
</feature>
<dbReference type="InterPro" id="IPR019038">
    <property type="entry name" value="POLD3"/>
</dbReference>
<feature type="domain" description="Vacuolar protein sorting-associated protein 54 C-terminal" evidence="10">
    <location>
        <begin position="704"/>
        <end position="800"/>
    </location>
</feature>
<dbReference type="InterPro" id="IPR012501">
    <property type="entry name" value="Vps54_C"/>
</dbReference>
<keyword evidence="6" id="KW-0653">Protein transport</keyword>
<reference evidence="12" key="1">
    <citation type="submission" date="2020-05" db="UniProtKB">
        <authorList>
            <consortium name="EnsemblMetazoa"/>
        </authorList>
    </citation>
    <scope>IDENTIFICATION</scope>
    <source>
        <strain evidence="12">MAF</strain>
    </source>
</reference>
<feature type="domain" description="Vacuolar protein sorting-associated protein 54 N-terminal" evidence="11">
    <location>
        <begin position="255"/>
        <end position="410"/>
    </location>
</feature>
<feature type="region of interest" description="Disordered" evidence="9">
    <location>
        <begin position="1418"/>
        <end position="1484"/>
    </location>
</feature>
<evidence type="ECO:0000256" key="1">
    <source>
        <dbReference type="ARBA" id="ARBA00004601"/>
    </source>
</evidence>
<dbReference type="Pfam" id="PF09507">
    <property type="entry name" value="CDC27"/>
    <property type="match status" value="1"/>
</dbReference>
<dbReference type="GO" id="GO:0006260">
    <property type="term" value="P:DNA replication"/>
    <property type="evidence" value="ECO:0007669"/>
    <property type="project" value="InterPro"/>
</dbReference>
<organism evidence="12 13">
    <name type="scientific">Anopheles merus</name>
    <name type="common">Mosquito</name>
    <dbReference type="NCBI Taxonomy" id="30066"/>
    <lineage>
        <taxon>Eukaryota</taxon>
        <taxon>Metazoa</taxon>
        <taxon>Ecdysozoa</taxon>
        <taxon>Arthropoda</taxon>
        <taxon>Hexapoda</taxon>
        <taxon>Insecta</taxon>
        <taxon>Pterygota</taxon>
        <taxon>Neoptera</taxon>
        <taxon>Endopterygota</taxon>
        <taxon>Diptera</taxon>
        <taxon>Nematocera</taxon>
        <taxon>Culicoidea</taxon>
        <taxon>Culicidae</taxon>
        <taxon>Anophelinae</taxon>
        <taxon>Anopheles</taxon>
    </lineage>
</organism>
<dbReference type="GO" id="GO:0000938">
    <property type="term" value="C:GARP complex"/>
    <property type="evidence" value="ECO:0007669"/>
    <property type="project" value="InterPro"/>
</dbReference>